<feature type="compositionally biased region" description="Basic residues" evidence="1">
    <location>
        <begin position="100"/>
        <end position="114"/>
    </location>
</feature>
<gene>
    <name evidence="2" type="ORF">JMJ77_012174</name>
</gene>
<accession>A0A9P7QU99</accession>
<comment type="caution">
    <text evidence="2">The sequence shown here is derived from an EMBL/GenBank/DDBJ whole genome shotgun (WGS) entry which is preliminary data.</text>
</comment>
<evidence type="ECO:0000313" key="3">
    <source>
        <dbReference type="Proteomes" id="UP000699042"/>
    </source>
</evidence>
<proteinExistence type="predicted"/>
<protein>
    <submittedName>
        <fullName evidence="2">Uncharacterized protein</fullName>
    </submittedName>
</protein>
<feature type="compositionally biased region" description="Basic and acidic residues" evidence="1">
    <location>
        <begin position="79"/>
        <end position="93"/>
    </location>
</feature>
<dbReference type="EMBL" id="JAESDN010000014">
    <property type="protein sequence ID" value="KAG7041655.1"/>
    <property type="molecule type" value="Genomic_DNA"/>
</dbReference>
<evidence type="ECO:0000256" key="1">
    <source>
        <dbReference type="SAM" id="MobiDB-lite"/>
    </source>
</evidence>
<reference evidence="2" key="1">
    <citation type="submission" date="2021-05" db="EMBL/GenBank/DDBJ databases">
        <title>Comparative genomics of three Colletotrichum scovillei strains and genetic complementation revealed genes involved fungal growth and virulence on chili pepper.</title>
        <authorList>
            <person name="Hsieh D.-K."/>
            <person name="Chuang S.-C."/>
            <person name="Chen C.-Y."/>
            <person name="Chao Y.-T."/>
            <person name="Lu M.-Y.J."/>
            <person name="Lee M.-H."/>
            <person name="Shih M.-C."/>
        </authorList>
    </citation>
    <scope>NUCLEOTIDE SEQUENCE</scope>
    <source>
        <strain evidence="2">Coll-153</strain>
    </source>
</reference>
<name>A0A9P7QU99_9PEZI</name>
<organism evidence="2 3">
    <name type="scientific">Colletotrichum scovillei</name>
    <dbReference type="NCBI Taxonomy" id="1209932"/>
    <lineage>
        <taxon>Eukaryota</taxon>
        <taxon>Fungi</taxon>
        <taxon>Dikarya</taxon>
        <taxon>Ascomycota</taxon>
        <taxon>Pezizomycotina</taxon>
        <taxon>Sordariomycetes</taxon>
        <taxon>Hypocreomycetidae</taxon>
        <taxon>Glomerellales</taxon>
        <taxon>Glomerellaceae</taxon>
        <taxon>Colletotrichum</taxon>
        <taxon>Colletotrichum acutatum species complex</taxon>
    </lineage>
</organism>
<evidence type="ECO:0000313" key="2">
    <source>
        <dbReference type="EMBL" id="KAG7041655.1"/>
    </source>
</evidence>
<keyword evidence="3" id="KW-1185">Reference proteome</keyword>
<dbReference type="Proteomes" id="UP000699042">
    <property type="component" value="Unassembled WGS sequence"/>
</dbReference>
<feature type="region of interest" description="Disordered" evidence="1">
    <location>
        <begin position="64"/>
        <end position="114"/>
    </location>
</feature>
<dbReference type="AlphaFoldDB" id="A0A9P7QU99"/>
<sequence>MVRSSGRFTTTSVSVSVSIHAASISAILGHRIAVNIAISNEKYLEITPKELDAGNGPTFGIHYHLRPEASPDLSNGEPSQERRGSHFGGHRDLSLPQIRQRNKAARPRTRRPRY</sequence>